<organism evidence="2">
    <name type="scientific">Arundo donax</name>
    <name type="common">Giant reed</name>
    <name type="synonym">Donax arundinaceus</name>
    <dbReference type="NCBI Taxonomy" id="35708"/>
    <lineage>
        <taxon>Eukaryota</taxon>
        <taxon>Viridiplantae</taxon>
        <taxon>Streptophyta</taxon>
        <taxon>Embryophyta</taxon>
        <taxon>Tracheophyta</taxon>
        <taxon>Spermatophyta</taxon>
        <taxon>Magnoliopsida</taxon>
        <taxon>Liliopsida</taxon>
        <taxon>Poales</taxon>
        <taxon>Poaceae</taxon>
        <taxon>PACMAD clade</taxon>
        <taxon>Arundinoideae</taxon>
        <taxon>Arundineae</taxon>
        <taxon>Arundo</taxon>
    </lineage>
</organism>
<protein>
    <submittedName>
        <fullName evidence="2">Uncharacterized protein</fullName>
    </submittedName>
</protein>
<sequence>MGSYQYVLADEHLLVSVHVKNGNASSMGTACDVGGPAASGDDQQDKKVYARGDSFSVSKIWQWRGSDRRLPAGLCSDDGLPWAPPAKGASTCTRQDSDT</sequence>
<name>A0A0A9EU26_ARUDO</name>
<reference evidence="2" key="2">
    <citation type="journal article" date="2015" name="Data Brief">
        <title>Shoot transcriptome of the giant reed, Arundo donax.</title>
        <authorList>
            <person name="Barrero R.A."/>
            <person name="Guerrero F.D."/>
            <person name="Moolhuijzen P."/>
            <person name="Goolsby J.A."/>
            <person name="Tidwell J."/>
            <person name="Bellgard S.E."/>
            <person name="Bellgard M.I."/>
        </authorList>
    </citation>
    <scope>NUCLEOTIDE SEQUENCE</scope>
    <source>
        <tissue evidence="2">Shoot tissue taken approximately 20 cm above the soil surface</tissue>
    </source>
</reference>
<evidence type="ECO:0000313" key="2">
    <source>
        <dbReference type="EMBL" id="JAE04240.1"/>
    </source>
</evidence>
<feature type="region of interest" description="Disordered" evidence="1">
    <location>
        <begin position="77"/>
        <end position="99"/>
    </location>
</feature>
<reference evidence="2" key="1">
    <citation type="submission" date="2014-09" db="EMBL/GenBank/DDBJ databases">
        <authorList>
            <person name="Magalhaes I.L.F."/>
            <person name="Oliveira U."/>
            <person name="Santos F.R."/>
            <person name="Vidigal T.H.D.A."/>
            <person name="Brescovit A.D."/>
            <person name="Santos A.J."/>
        </authorList>
    </citation>
    <scope>NUCLEOTIDE SEQUENCE</scope>
    <source>
        <tissue evidence="2">Shoot tissue taken approximately 20 cm above the soil surface</tissue>
    </source>
</reference>
<feature type="compositionally biased region" description="Polar residues" evidence="1">
    <location>
        <begin position="90"/>
        <end position="99"/>
    </location>
</feature>
<accession>A0A0A9EU26</accession>
<dbReference type="EMBL" id="GBRH01193656">
    <property type="protein sequence ID" value="JAE04240.1"/>
    <property type="molecule type" value="Transcribed_RNA"/>
</dbReference>
<proteinExistence type="predicted"/>
<evidence type="ECO:0000256" key="1">
    <source>
        <dbReference type="SAM" id="MobiDB-lite"/>
    </source>
</evidence>
<dbReference type="AlphaFoldDB" id="A0A0A9EU26"/>